<organism evidence="2 3">
    <name type="scientific">Pleurotus ostreatus</name>
    <name type="common">Oyster mushroom</name>
    <name type="synonym">White-rot fungus</name>
    <dbReference type="NCBI Taxonomy" id="5322"/>
    <lineage>
        <taxon>Eukaryota</taxon>
        <taxon>Fungi</taxon>
        <taxon>Dikarya</taxon>
        <taxon>Basidiomycota</taxon>
        <taxon>Agaricomycotina</taxon>
        <taxon>Agaricomycetes</taxon>
        <taxon>Agaricomycetidae</taxon>
        <taxon>Agaricales</taxon>
        <taxon>Pleurotineae</taxon>
        <taxon>Pleurotaceae</taxon>
        <taxon>Pleurotus</taxon>
    </lineage>
</organism>
<dbReference type="RefSeq" id="XP_036633161.1">
    <property type="nucleotide sequence ID" value="XM_036774659.1"/>
</dbReference>
<dbReference type="EMBL" id="JACETU010000003">
    <property type="protein sequence ID" value="KAF7433134.1"/>
    <property type="molecule type" value="Genomic_DNA"/>
</dbReference>
<dbReference type="OrthoDB" id="3240950at2759"/>
<reference evidence="2" key="1">
    <citation type="submission" date="2019-07" db="EMBL/GenBank/DDBJ databases">
        <authorList>
            <person name="Palmer J.M."/>
        </authorList>
    </citation>
    <scope>NUCLEOTIDE SEQUENCE</scope>
    <source>
        <strain evidence="2">PC9</strain>
    </source>
</reference>
<feature type="region of interest" description="Disordered" evidence="1">
    <location>
        <begin position="12"/>
        <end position="55"/>
    </location>
</feature>
<feature type="compositionally biased region" description="Basic residues" evidence="1">
    <location>
        <begin position="276"/>
        <end position="285"/>
    </location>
</feature>
<accession>A0A8H7DU30</accession>
<evidence type="ECO:0000256" key="1">
    <source>
        <dbReference type="SAM" id="MobiDB-lite"/>
    </source>
</evidence>
<gene>
    <name evidence="2" type="ORF">PC9H_005083</name>
</gene>
<feature type="compositionally biased region" description="Basic and acidic residues" evidence="1">
    <location>
        <begin position="146"/>
        <end position="157"/>
    </location>
</feature>
<feature type="region of interest" description="Disordered" evidence="1">
    <location>
        <begin position="81"/>
        <end position="119"/>
    </location>
</feature>
<keyword evidence="3" id="KW-1185">Reference proteome</keyword>
<comment type="caution">
    <text evidence="2">The sequence shown here is derived from an EMBL/GenBank/DDBJ whole genome shotgun (WGS) entry which is preliminary data.</text>
</comment>
<evidence type="ECO:0000313" key="2">
    <source>
        <dbReference type="EMBL" id="KAF7433134.1"/>
    </source>
</evidence>
<feature type="compositionally biased region" description="Basic residues" evidence="1">
    <location>
        <begin position="34"/>
        <end position="44"/>
    </location>
</feature>
<protein>
    <submittedName>
        <fullName evidence="2">Uncharacterized protein</fullName>
    </submittedName>
</protein>
<feature type="compositionally biased region" description="Polar residues" evidence="1">
    <location>
        <begin position="246"/>
        <end position="274"/>
    </location>
</feature>
<name>A0A8H7DU30_PLEOS</name>
<feature type="compositionally biased region" description="Polar residues" evidence="1">
    <location>
        <begin position="13"/>
        <end position="31"/>
    </location>
</feature>
<feature type="region of interest" description="Disordered" evidence="1">
    <location>
        <begin position="133"/>
        <end position="294"/>
    </location>
</feature>
<sequence>MPPFNVFKVFGGSNKSASNAYPPQGAPSSVSGRKLSRRRDRHSSHAQPPQMAYPPTLTVISEDELSRHMSVNEDHGHYEAAPSMAHGSYMGGHDIPPPAPSVLSHSQLPVEPGHPRVRLVDPPVQTHYAQFHEELEDSEATQSDGEDGRKHNPENRSTHSRSVHGQSIRSNRGDPYMGRTPTPYHPASVTHSISDTQPRPIIINNPEPPLARSSRTRDRHRDHPDEHGRRASANVATDVDHMPFSSHPQGTSPTTQYPHSGYGPSTQPQRQQVPSAHRRTTHRSRKESAPPYLVGPDVNNTYCYIVPRGTNVIFQDEDGHEITRVGKFHPMYPLREPSNPAVRKHTVPIVVQDEFGQELYRTGSITHRSYPDQSGSPVRRSPSVTQHSSQPFLPYQHGGPNVVLVDRSGHQIPIATNPYRTTRDIRSDHFY</sequence>
<dbReference type="AlphaFoldDB" id="A0A8H7DU30"/>
<feature type="compositionally biased region" description="Polar residues" evidence="1">
    <location>
        <begin position="366"/>
        <end position="391"/>
    </location>
</feature>
<feature type="region of interest" description="Disordered" evidence="1">
    <location>
        <begin position="366"/>
        <end position="400"/>
    </location>
</feature>
<feature type="compositionally biased region" description="Basic and acidic residues" evidence="1">
    <location>
        <begin position="215"/>
        <end position="229"/>
    </location>
</feature>
<dbReference type="GeneID" id="59374901"/>
<evidence type="ECO:0000313" key="3">
    <source>
        <dbReference type="Proteomes" id="UP000623687"/>
    </source>
</evidence>
<dbReference type="Proteomes" id="UP000623687">
    <property type="component" value="Unassembled WGS sequence"/>
</dbReference>
<proteinExistence type="predicted"/>
<dbReference type="VEuPathDB" id="FungiDB:PC9H_005083"/>